<dbReference type="Gene3D" id="3.10.580.10">
    <property type="entry name" value="CBS-domain"/>
    <property type="match status" value="1"/>
</dbReference>
<dbReference type="InterPro" id="IPR000644">
    <property type="entry name" value="CBS_dom"/>
</dbReference>
<dbReference type="PANTHER" id="PTHR22572">
    <property type="entry name" value="SUGAR-1-PHOSPHATE GUANYL TRANSFERASE"/>
    <property type="match status" value="1"/>
</dbReference>
<dbReference type="EMBL" id="FORP01000010">
    <property type="protein sequence ID" value="SFJ88637.1"/>
    <property type="molecule type" value="Genomic_DNA"/>
</dbReference>
<dbReference type="SUPFAM" id="SSF54631">
    <property type="entry name" value="CBS-domain pair"/>
    <property type="match status" value="1"/>
</dbReference>
<proteinExistence type="predicted"/>
<dbReference type="InterPro" id="IPR029044">
    <property type="entry name" value="Nucleotide-diphossugar_trans"/>
</dbReference>
<sequence>MTNPIRQFSDLLLEPDATIREALQVIDRFSVSNVFVVGEKRRFLGTVADCDIRRALLQGIALDNPLTPLVAKSPAAIGEEVGRAEALDLMHALKVREAPIVDSEGVVTGIHFEHEVLGTPALPNWAVIMAGGKGTRLGSLTKDTPKPMLPVAGRPILERLVLHLVGAGIRQIFISVNYLAEQIEKHFGDGSQFGCVIEYLREETDRPLGTGGALSLLGDLGYQPDKPILVMNGDLITDFSVSQLLAAHGARDVLGTIAVTEYRHEVPFGVLESRDGKLTGVVEKPTAAWPVNAGIYALEPKLLELIPRNEMFPITRLFDECLKRNWPIGLWRVGEWLDIGRPAELALARGEVV</sequence>
<dbReference type="InterPro" id="IPR050486">
    <property type="entry name" value="Mannose-1P_guanyltransferase"/>
</dbReference>
<dbReference type="OrthoDB" id="9801810at2"/>
<keyword evidence="4" id="KW-1185">Reference proteome</keyword>
<dbReference type="Proteomes" id="UP000199025">
    <property type="component" value="Unassembled WGS sequence"/>
</dbReference>
<dbReference type="AlphaFoldDB" id="A0A1I3V372"/>
<dbReference type="STRING" id="115433.SAMN05421835_11068"/>
<name>A0A1I3V372_9PSEU</name>
<protein>
    <submittedName>
        <fullName evidence="3">CBS domain-containing protein</fullName>
    </submittedName>
</protein>
<dbReference type="CDD" id="cd06426">
    <property type="entry name" value="NTP_transferase_like_2"/>
    <property type="match status" value="1"/>
</dbReference>
<evidence type="ECO:0000313" key="3">
    <source>
        <dbReference type="EMBL" id="SFJ88637.1"/>
    </source>
</evidence>
<dbReference type="RefSeq" id="WP_091509049.1">
    <property type="nucleotide sequence ID" value="NZ_CBDRCA010000039.1"/>
</dbReference>
<reference evidence="3 4" key="1">
    <citation type="submission" date="2016-10" db="EMBL/GenBank/DDBJ databases">
        <authorList>
            <person name="de Groot N.N."/>
        </authorList>
    </citation>
    <scope>NUCLEOTIDE SEQUENCE [LARGE SCALE GENOMIC DNA]</scope>
    <source>
        <strain evidence="3 4">DSM 44468</strain>
    </source>
</reference>
<dbReference type="PROSITE" id="PS51371">
    <property type="entry name" value="CBS"/>
    <property type="match status" value="1"/>
</dbReference>
<dbReference type="InterPro" id="IPR046342">
    <property type="entry name" value="CBS_dom_sf"/>
</dbReference>
<evidence type="ECO:0000313" key="4">
    <source>
        <dbReference type="Proteomes" id="UP000199025"/>
    </source>
</evidence>
<evidence type="ECO:0000256" key="1">
    <source>
        <dbReference type="PROSITE-ProRule" id="PRU00703"/>
    </source>
</evidence>
<evidence type="ECO:0000259" key="2">
    <source>
        <dbReference type="PROSITE" id="PS51371"/>
    </source>
</evidence>
<organism evidence="3 4">
    <name type="scientific">Amycolatopsis sacchari</name>
    <dbReference type="NCBI Taxonomy" id="115433"/>
    <lineage>
        <taxon>Bacteria</taxon>
        <taxon>Bacillati</taxon>
        <taxon>Actinomycetota</taxon>
        <taxon>Actinomycetes</taxon>
        <taxon>Pseudonocardiales</taxon>
        <taxon>Pseudonocardiaceae</taxon>
        <taxon>Amycolatopsis</taxon>
    </lineage>
</organism>
<feature type="domain" description="CBS" evidence="2">
    <location>
        <begin position="1"/>
        <end position="62"/>
    </location>
</feature>
<accession>A0A1I3V372</accession>
<gene>
    <name evidence="3" type="ORF">SAMN05421835_11068</name>
</gene>
<dbReference type="Gene3D" id="3.90.550.10">
    <property type="entry name" value="Spore Coat Polysaccharide Biosynthesis Protein SpsA, Chain A"/>
    <property type="match status" value="1"/>
</dbReference>
<dbReference type="InterPro" id="IPR005835">
    <property type="entry name" value="NTP_transferase_dom"/>
</dbReference>
<dbReference type="Pfam" id="PF00571">
    <property type="entry name" value="CBS"/>
    <property type="match status" value="1"/>
</dbReference>
<dbReference type="Pfam" id="PF00483">
    <property type="entry name" value="NTP_transferase"/>
    <property type="match status" value="1"/>
</dbReference>
<keyword evidence="1" id="KW-0129">CBS domain</keyword>
<dbReference type="SUPFAM" id="SSF53448">
    <property type="entry name" value="Nucleotide-diphospho-sugar transferases"/>
    <property type="match status" value="1"/>
</dbReference>